<dbReference type="FunFam" id="3.40.50.720:FF:000084">
    <property type="entry name" value="Short-chain dehydrogenase reductase"/>
    <property type="match status" value="1"/>
</dbReference>
<dbReference type="InterPro" id="IPR036291">
    <property type="entry name" value="NAD(P)-bd_dom_sf"/>
</dbReference>
<dbReference type="Pfam" id="PF13561">
    <property type="entry name" value="adh_short_C2"/>
    <property type="match status" value="1"/>
</dbReference>
<dbReference type="PANTHER" id="PTHR42760">
    <property type="entry name" value="SHORT-CHAIN DEHYDROGENASES/REDUCTASES FAMILY MEMBER"/>
    <property type="match status" value="1"/>
</dbReference>
<dbReference type="GO" id="GO:0016616">
    <property type="term" value="F:oxidoreductase activity, acting on the CH-OH group of donors, NAD or NADP as acceptor"/>
    <property type="evidence" value="ECO:0007669"/>
    <property type="project" value="TreeGrafter"/>
</dbReference>
<protein>
    <submittedName>
        <fullName evidence="4">NAD(P)-dependent dehydrogenase, short-chain alcohol dehydrogenase family</fullName>
    </submittedName>
</protein>
<sequence>MHSKPRVGRVQDRVALITGGARGLGYAAAEALIAEGARVMITDLKAGDVEAAVAQLGPSAAGRVQDVTERASWPRVFDAVLARFGRVDIVVNNAGVANLASIEQISDADWARTIDINLNAVYLGTQAAVERMKHSGGGSIVNIASIEGLVGEAALPAYNASKGAVRLLSKSTAIHCARSGYGIRVNSVCPGFAETQMVSGALAALEPEQAQQFAAVTLQRIPMGRFAKPSEIAAVVLFLASDDASYVTGADFVVDGGMTA</sequence>
<reference evidence="4 5" key="1">
    <citation type="submission" date="2016-11" db="EMBL/GenBank/DDBJ databases">
        <authorList>
            <person name="Jaros S."/>
            <person name="Januszkiewicz K."/>
            <person name="Wedrychowicz H."/>
        </authorList>
    </citation>
    <scope>NUCLEOTIDE SEQUENCE [LARGE SCALE GENOMIC DNA]</scope>
    <source>
        <strain evidence="4 5">CGMCC 1.7049</strain>
    </source>
</reference>
<dbReference type="AlphaFoldDB" id="A0A1M5LZY2"/>
<evidence type="ECO:0000256" key="1">
    <source>
        <dbReference type="ARBA" id="ARBA00006484"/>
    </source>
</evidence>
<dbReference type="SUPFAM" id="SSF51735">
    <property type="entry name" value="NAD(P)-binding Rossmann-fold domains"/>
    <property type="match status" value="1"/>
</dbReference>
<dbReference type="Proteomes" id="UP000199758">
    <property type="component" value="Unassembled WGS sequence"/>
</dbReference>
<dbReference type="PROSITE" id="PS00061">
    <property type="entry name" value="ADH_SHORT"/>
    <property type="match status" value="1"/>
</dbReference>
<dbReference type="RefSeq" id="WP_072895222.1">
    <property type="nucleotide sequence ID" value="NZ_FQWZ01000002.1"/>
</dbReference>
<dbReference type="InterPro" id="IPR057326">
    <property type="entry name" value="KR_dom"/>
</dbReference>
<gene>
    <name evidence="4" type="ORF">SAMN04488068_1188</name>
</gene>
<evidence type="ECO:0000256" key="2">
    <source>
        <dbReference type="ARBA" id="ARBA00023002"/>
    </source>
</evidence>
<dbReference type="PRINTS" id="PR00081">
    <property type="entry name" value="GDHRDH"/>
</dbReference>
<keyword evidence="2" id="KW-0560">Oxidoreductase</keyword>
<dbReference type="SMART" id="SM00822">
    <property type="entry name" value="PKS_KR"/>
    <property type="match status" value="1"/>
</dbReference>
<dbReference type="EMBL" id="FQWZ01000002">
    <property type="protein sequence ID" value="SHG70558.1"/>
    <property type="molecule type" value="Genomic_DNA"/>
</dbReference>
<dbReference type="PANTHER" id="PTHR42760:SF133">
    <property type="entry name" value="3-OXOACYL-[ACYL-CARRIER-PROTEIN] REDUCTASE"/>
    <property type="match status" value="1"/>
</dbReference>
<dbReference type="NCBIfam" id="NF005559">
    <property type="entry name" value="PRK07231.1"/>
    <property type="match status" value="1"/>
</dbReference>
<organism evidence="4 5">
    <name type="scientific">Hydrocarboniphaga daqingensis</name>
    <dbReference type="NCBI Taxonomy" id="490188"/>
    <lineage>
        <taxon>Bacteria</taxon>
        <taxon>Pseudomonadati</taxon>
        <taxon>Pseudomonadota</taxon>
        <taxon>Gammaproteobacteria</taxon>
        <taxon>Nevskiales</taxon>
        <taxon>Nevskiaceae</taxon>
        <taxon>Hydrocarboniphaga</taxon>
    </lineage>
</organism>
<accession>A0A1M5LZY2</accession>
<evidence type="ECO:0000313" key="5">
    <source>
        <dbReference type="Proteomes" id="UP000199758"/>
    </source>
</evidence>
<dbReference type="PRINTS" id="PR00080">
    <property type="entry name" value="SDRFAMILY"/>
</dbReference>
<dbReference type="InterPro" id="IPR002347">
    <property type="entry name" value="SDR_fam"/>
</dbReference>
<dbReference type="OrthoDB" id="9787298at2"/>
<evidence type="ECO:0000259" key="3">
    <source>
        <dbReference type="SMART" id="SM00822"/>
    </source>
</evidence>
<keyword evidence="5" id="KW-1185">Reference proteome</keyword>
<evidence type="ECO:0000313" key="4">
    <source>
        <dbReference type="EMBL" id="SHG70558.1"/>
    </source>
</evidence>
<dbReference type="Gene3D" id="3.40.50.720">
    <property type="entry name" value="NAD(P)-binding Rossmann-like Domain"/>
    <property type="match status" value="1"/>
</dbReference>
<feature type="domain" description="Ketoreductase" evidence="3">
    <location>
        <begin position="13"/>
        <end position="195"/>
    </location>
</feature>
<proteinExistence type="inferred from homology"/>
<name>A0A1M5LZY2_9GAMM</name>
<dbReference type="InterPro" id="IPR020904">
    <property type="entry name" value="Sc_DH/Rdtase_CS"/>
</dbReference>
<comment type="similarity">
    <text evidence="1">Belongs to the short-chain dehydrogenases/reductases (SDR) family.</text>
</comment>
<dbReference type="STRING" id="490188.SAMN04488068_1188"/>